<name>A0A378L4F8_9GAMM</name>
<dbReference type="Proteomes" id="UP000054820">
    <property type="component" value="Unassembled WGS sequence"/>
</dbReference>
<evidence type="ECO:0000313" key="2">
    <source>
        <dbReference type="EMBL" id="STY21683.1"/>
    </source>
</evidence>
<dbReference type="Proteomes" id="UP000255110">
    <property type="component" value="Unassembled WGS sequence"/>
</dbReference>
<gene>
    <name evidence="1" type="ORF">Lstg_2718</name>
    <name evidence="2" type="ORF">NCTC11991_00251</name>
</gene>
<evidence type="ECO:0000313" key="1">
    <source>
        <dbReference type="EMBL" id="KTD72017.1"/>
    </source>
</evidence>
<proteinExistence type="predicted"/>
<sequence length="290" mass="33625">MASDINDLIVLSNRIKNHTNYSRVHSIIKIMRQVVLERTQLLDNPVSNPARSKQVLQDLYHQLERLLTENNRCTTWFPKIIDRYCSNDPELKQRLNYFIQRTLGPVLKLSEGVQGDKRSLVIEFPNQGIRDVFLSRYRIKEEQKSEETDSISIDGNAIFFPATLSKNQQLEVTFPTVKAKERLIHMLNLAKANLVASNPNECTLYIHDRRIHDTASRFYIAVVCPYFAEYYKIQYASHMLAQAYRDGNSFFSPTRFPTELTLKIAADSSSSDAISEDEKRQIAYDNFHQL</sequence>
<reference evidence="2 4" key="2">
    <citation type="submission" date="2018-06" db="EMBL/GenBank/DDBJ databases">
        <authorList>
            <consortium name="Pathogen Informatics"/>
            <person name="Doyle S."/>
        </authorList>
    </citation>
    <scope>NUCLEOTIDE SEQUENCE [LARGE SCALE GENOMIC DNA]</scope>
    <source>
        <strain evidence="2 4">NCTC11991</strain>
    </source>
</reference>
<dbReference type="EMBL" id="LNYZ01000027">
    <property type="protein sequence ID" value="KTD72017.1"/>
    <property type="molecule type" value="Genomic_DNA"/>
</dbReference>
<evidence type="ECO:0000313" key="4">
    <source>
        <dbReference type="Proteomes" id="UP000255110"/>
    </source>
</evidence>
<dbReference type="EMBL" id="UGOY01000001">
    <property type="protein sequence ID" value="STY21683.1"/>
    <property type="molecule type" value="Genomic_DNA"/>
</dbReference>
<accession>A0A378L4F8</accession>
<organism evidence="2 4">
    <name type="scientific">Legionella steigerwaltii</name>
    <dbReference type="NCBI Taxonomy" id="460"/>
    <lineage>
        <taxon>Bacteria</taxon>
        <taxon>Pseudomonadati</taxon>
        <taxon>Pseudomonadota</taxon>
        <taxon>Gammaproteobacteria</taxon>
        <taxon>Legionellales</taxon>
        <taxon>Legionellaceae</taxon>
        <taxon>Legionella</taxon>
    </lineage>
</organism>
<protein>
    <submittedName>
        <fullName evidence="2">Dot/Icm T4SS effector</fullName>
    </submittedName>
</protein>
<dbReference type="AlphaFoldDB" id="A0A378L4F8"/>
<evidence type="ECO:0000313" key="3">
    <source>
        <dbReference type="Proteomes" id="UP000054820"/>
    </source>
</evidence>
<reference evidence="1 3" key="1">
    <citation type="submission" date="2015-11" db="EMBL/GenBank/DDBJ databases">
        <title>Genomic analysis of 38 Legionella species identifies large and diverse effector repertoires.</title>
        <authorList>
            <person name="Burstein D."/>
            <person name="Amaro F."/>
            <person name="Zusman T."/>
            <person name="Lifshitz Z."/>
            <person name="Cohen O."/>
            <person name="Gilbert J.A."/>
            <person name="Pupko T."/>
            <person name="Shuman H.A."/>
            <person name="Segal G."/>
        </authorList>
    </citation>
    <scope>NUCLEOTIDE SEQUENCE [LARGE SCALE GENOMIC DNA]</scope>
    <source>
        <strain evidence="1 3">SC-18-C9</strain>
    </source>
</reference>
<keyword evidence="3" id="KW-1185">Reference proteome</keyword>